<evidence type="ECO:0000259" key="1">
    <source>
        <dbReference type="Pfam" id="PF09324"/>
    </source>
</evidence>
<dbReference type="eggNOG" id="KOG0929">
    <property type="taxonomic scope" value="Eukaryota"/>
</dbReference>
<feature type="domain" description="Mon2/Sec7/BIG1-like HDS" evidence="1">
    <location>
        <begin position="179"/>
        <end position="263"/>
    </location>
</feature>
<dbReference type="AlphaFoldDB" id="G0QQ76"/>
<dbReference type="EMBL" id="GL983617">
    <property type="protein sequence ID" value="EGR32636.1"/>
    <property type="molecule type" value="Genomic_DNA"/>
</dbReference>
<proteinExistence type="predicted"/>
<dbReference type="GeneID" id="14908749"/>
<dbReference type="PANTHER" id="PTHR10663:SF375">
    <property type="entry name" value="LD29171P"/>
    <property type="match status" value="1"/>
</dbReference>
<sequence length="544" mass="64520">MQFIKFPIQFQKKHFILIKNILNFALKTANYLRKSWYFILSLISKLNQLRLTKSQIEIKRKNHNFQEEVPFSIQNVYFELDQIEKIYANSMNLDGESVLDFITALCKVSDEELNQNSSLPLIFSLQKVIETAEFNMNRIVIVWNRIWQVIRDHFANAGQNQNINIAMNAVDNLKQLSQKFFTKKERFNLTYQKDFLKTFEIIYQKVNVQNIFIKIFILDCIRSFCTSYFHKIKSGWRIIFNIVNFALQEENQDLSNNSFQILKLILDNNLDIIYDFFADLVQCLASLSKKKDENYAFASIDYVQKCLYYISDKSKNNETLNPKTKETYWVPLLGVLSNLCGDQRPNVQVKSMDCLFSILSLYGHMFSIEFWKIIFQGVLRPLFDEIQFTFQQMITKNLHSLLIEFIRTYENCINNTNEQIIQISVNASKNTILTLGVKFQENDWEIILDFFDRMIRLTTPNKLFEINLDENGEYIVQDVKGKRKQSFLQLQYFKIEQKKYIAHQLICPNTVQIEVLINQYANHAKLVLNVEFKMKIWIIMQENL</sequence>
<name>G0QQ76_ICHMU</name>
<dbReference type="Pfam" id="PF09324">
    <property type="entry name" value="Sec7-like_HDS"/>
    <property type="match status" value="1"/>
</dbReference>
<dbReference type="PANTHER" id="PTHR10663">
    <property type="entry name" value="GUANYL-NUCLEOTIDE EXCHANGE FACTOR"/>
    <property type="match status" value="1"/>
</dbReference>
<keyword evidence="3" id="KW-1185">Reference proteome</keyword>
<dbReference type="InterPro" id="IPR016024">
    <property type="entry name" value="ARM-type_fold"/>
</dbReference>
<accession>G0QQ76</accession>
<dbReference type="OrthoDB" id="18431at2759"/>
<dbReference type="InterPro" id="IPR015403">
    <property type="entry name" value="Mon2/Sec7/BIG1-like_HDS"/>
</dbReference>
<organism evidence="2 3">
    <name type="scientific">Ichthyophthirius multifiliis</name>
    <name type="common">White spot disease agent</name>
    <name type="synonym">Ich</name>
    <dbReference type="NCBI Taxonomy" id="5932"/>
    <lineage>
        <taxon>Eukaryota</taxon>
        <taxon>Sar</taxon>
        <taxon>Alveolata</taxon>
        <taxon>Ciliophora</taxon>
        <taxon>Intramacronucleata</taxon>
        <taxon>Oligohymenophorea</taxon>
        <taxon>Hymenostomatida</taxon>
        <taxon>Ophryoglenina</taxon>
        <taxon>Ichthyophthirius</taxon>
    </lineage>
</organism>
<dbReference type="RefSeq" id="XP_004036622.1">
    <property type="nucleotide sequence ID" value="XM_004036574.1"/>
</dbReference>
<evidence type="ECO:0000313" key="2">
    <source>
        <dbReference type="EMBL" id="EGR32636.1"/>
    </source>
</evidence>
<dbReference type="InParanoid" id="G0QQ76"/>
<gene>
    <name evidence="2" type="ORF">IMG5_076660</name>
</gene>
<dbReference type="SUPFAM" id="SSF48371">
    <property type="entry name" value="ARM repeat"/>
    <property type="match status" value="1"/>
</dbReference>
<dbReference type="STRING" id="857967.G0QQ76"/>
<evidence type="ECO:0000313" key="3">
    <source>
        <dbReference type="Proteomes" id="UP000008983"/>
    </source>
</evidence>
<dbReference type="Proteomes" id="UP000008983">
    <property type="component" value="Unassembled WGS sequence"/>
</dbReference>
<reference evidence="2 3" key="1">
    <citation type="submission" date="2011-07" db="EMBL/GenBank/DDBJ databases">
        <authorList>
            <person name="Coyne R."/>
            <person name="Brami D."/>
            <person name="Johnson J."/>
            <person name="Hostetler J."/>
            <person name="Hannick L."/>
            <person name="Clark T."/>
            <person name="Cassidy-Hanley D."/>
            <person name="Inman J."/>
        </authorList>
    </citation>
    <scope>NUCLEOTIDE SEQUENCE [LARGE SCALE GENOMIC DNA]</scope>
    <source>
        <strain evidence="2 3">G5</strain>
    </source>
</reference>
<protein>
    <submittedName>
        <fullName evidence="2">Sec7 domain protein</fullName>
    </submittedName>
</protein>